<proteinExistence type="predicted"/>
<evidence type="ECO:0000313" key="2">
    <source>
        <dbReference type="Proteomes" id="UP000004846"/>
    </source>
</evidence>
<sequence>MVPKRHRIYRPILKFLTIPEKYKPRTNNKIMNILDDCKSIPRLAPRKIIKIPSMALLCGELCRGKTQITVPKKLPTFTKTKAKGKTIVRTAPTAFAIMILRTRANQFCLVSKVSIGRLYAQDDSKKTSKNFLIDNFTKHSFFKNLLKAKKLFLC</sequence>
<gene>
    <name evidence="1" type="ORF">HMPREF9498_01549</name>
</gene>
<organism evidence="1 2">
    <name type="scientific">Enterococcus faecalis TX4248</name>
    <dbReference type="NCBI Taxonomy" id="749495"/>
    <lineage>
        <taxon>Bacteria</taxon>
        <taxon>Bacillati</taxon>
        <taxon>Bacillota</taxon>
        <taxon>Bacilli</taxon>
        <taxon>Lactobacillales</taxon>
        <taxon>Enterococcaceae</taxon>
        <taxon>Enterococcus</taxon>
    </lineage>
</organism>
<evidence type="ECO:0000313" key="1">
    <source>
        <dbReference type="EMBL" id="EFM82823.1"/>
    </source>
</evidence>
<dbReference type="Proteomes" id="UP000004846">
    <property type="component" value="Unassembled WGS sequence"/>
</dbReference>
<reference evidence="1 2" key="1">
    <citation type="submission" date="2010-07" db="EMBL/GenBank/DDBJ databases">
        <authorList>
            <person name="Sid Ahmed O."/>
        </authorList>
    </citation>
    <scope>NUCLEOTIDE SEQUENCE [LARGE SCALE GENOMIC DNA]</scope>
    <source>
        <strain evidence="1 2">TX4248</strain>
    </source>
</reference>
<dbReference type="AlphaFoldDB" id="A0A125W6A9"/>
<dbReference type="EMBL" id="AEBR01000050">
    <property type="protein sequence ID" value="EFM82823.1"/>
    <property type="molecule type" value="Genomic_DNA"/>
</dbReference>
<protein>
    <submittedName>
        <fullName evidence="1">Uncharacterized protein</fullName>
    </submittedName>
</protein>
<accession>A0A125W6A9</accession>
<comment type="caution">
    <text evidence="1">The sequence shown here is derived from an EMBL/GenBank/DDBJ whole genome shotgun (WGS) entry which is preliminary data.</text>
</comment>
<name>A0A125W6A9_ENTFL</name>
<dbReference type="HOGENOM" id="CLU_1701529_0_0_9"/>